<proteinExistence type="predicted"/>
<dbReference type="RefSeq" id="WP_014910196.1">
    <property type="nucleotide sequence ID" value="NC_018524.1"/>
</dbReference>
<accession>J7L4U2</accession>
<dbReference type="Proteomes" id="UP000003779">
    <property type="component" value="Chromosome"/>
</dbReference>
<dbReference type="AlphaFoldDB" id="J7L4U2"/>
<dbReference type="PATRIC" id="fig|1205910.3.peg.4801"/>
<evidence type="ECO:0000313" key="2">
    <source>
        <dbReference type="Proteomes" id="UP000003779"/>
    </source>
</evidence>
<evidence type="ECO:0000313" key="1">
    <source>
        <dbReference type="EMBL" id="AFR07736.1"/>
    </source>
</evidence>
<dbReference type="Gene3D" id="2.60.120.620">
    <property type="entry name" value="q2cbj1_9rhob like domain"/>
    <property type="match status" value="1"/>
</dbReference>
<protein>
    <submittedName>
        <fullName evidence="1">Phytanoyl-CoA dioxygenase family protein</fullName>
    </submittedName>
</protein>
<dbReference type="eggNOG" id="ENOG5033TA5">
    <property type="taxonomic scope" value="Bacteria"/>
</dbReference>
<reference evidence="2" key="2">
    <citation type="submission" date="2012-08" db="EMBL/GenBank/DDBJ databases">
        <title>Whole-genome sequence of Nocardiopsis alba strain ATCC BAA-2165 associated with honeybees.</title>
        <authorList>
            <person name="Qiao J."/>
            <person name="Chen L."/>
            <person name="Li Y."/>
            <person name="Wang J."/>
            <person name="Zhang W."/>
            <person name="Chen S."/>
        </authorList>
    </citation>
    <scope>NUCLEOTIDE SEQUENCE [LARGE SCALE GENOMIC DNA]</scope>
    <source>
        <strain evidence="2">ATCC BAA-2165 / BE74</strain>
    </source>
</reference>
<dbReference type="GO" id="GO:0016706">
    <property type="term" value="F:2-oxoglutarate-dependent dioxygenase activity"/>
    <property type="evidence" value="ECO:0007669"/>
    <property type="project" value="UniProtKB-ARBA"/>
</dbReference>
<dbReference type="KEGG" id="nal:B005_5083"/>
<reference evidence="1 2" key="1">
    <citation type="journal article" date="2012" name="J. Bacteriol.">
        <title>Whole-Genome Sequence of Nocardiopsis alba Strain ATCC BAA-2165, Associated with Honeybees.</title>
        <authorList>
            <person name="Qiao J."/>
            <person name="Chen L."/>
            <person name="Li Y."/>
            <person name="Wang J."/>
            <person name="Zhang W."/>
            <person name="Chen S."/>
        </authorList>
    </citation>
    <scope>NUCLEOTIDE SEQUENCE [LARGE SCALE GENOMIC DNA]</scope>
    <source>
        <strain evidence="2">ATCC BAA-2165 / BE74</strain>
    </source>
</reference>
<keyword evidence="1" id="KW-0223">Dioxygenase</keyword>
<keyword evidence="1" id="KW-0560">Oxidoreductase</keyword>
<dbReference type="InterPro" id="IPR008775">
    <property type="entry name" value="Phytyl_CoA_dOase-like"/>
</dbReference>
<dbReference type="SUPFAM" id="SSF51197">
    <property type="entry name" value="Clavaminate synthase-like"/>
    <property type="match status" value="1"/>
</dbReference>
<dbReference type="STRING" id="1205910.B005_5083"/>
<gene>
    <name evidence="1" type="ordered locus">B005_5083</name>
</gene>
<dbReference type="EMBL" id="CP003788">
    <property type="protein sequence ID" value="AFR07736.1"/>
    <property type="molecule type" value="Genomic_DNA"/>
</dbReference>
<name>J7L4U2_NOCAA</name>
<dbReference type="OrthoDB" id="3425935at2"/>
<sequence length="255" mass="28480">MESGYLILPGFLPEDLVDGLAPEVDRWVDEGWRERSIAACLSPGSQAPPPPLMELELPSHGRLLAHEPLMRILDELMATPFVFHHLHSDRHGDVTGSKPWHHDHEPNDRDDPDLLMVHALHYLGGLDGSVGHLVLLPGSHLEHAGKRARAHLDTAALPGEIVVDRLPPGSTVLMNSALFHARRPSDIPGSGKPRYFVDASYCQVGALWRPVKPFWRHMLARARARELDLDGGRRPELFAERHFDEYTPAERSPSV</sequence>
<dbReference type="HOGENOM" id="CLU_1089188_0_0_11"/>
<organism evidence="1 2">
    <name type="scientific">Nocardiopsis alba (strain ATCC BAA-2165 / BE74)</name>
    <dbReference type="NCBI Taxonomy" id="1205910"/>
    <lineage>
        <taxon>Bacteria</taxon>
        <taxon>Bacillati</taxon>
        <taxon>Actinomycetota</taxon>
        <taxon>Actinomycetes</taxon>
        <taxon>Streptosporangiales</taxon>
        <taxon>Nocardiopsidaceae</taxon>
        <taxon>Nocardiopsis</taxon>
    </lineage>
</organism>
<dbReference type="Pfam" id="PF05721">
    <property type="entry name" value="PhyH"/>
    <property type="match status" value="1"/>
</dbReference>